<sequence>MTASTVTAVIDLDLIGPTISRHVYGHFAEHLGRCIYGGFWVGEGSATPNEGGIRLDVVEALRRIGIPNLRWPGGCFADDYHWRDGIGPRKLRPRMVNSHWGDVVEDNAFGTHEFMALCELLGADPYISGNVGSGSVREMSEWIEYLTRGDDSPMAALRRENGRDEPWRVPFWGLGNEAWGCGGNLRAEQFASLARQYATYVRDHGDNTVYRIAAGANTDDYHWTETLLRSFDDLAAYGSRAWPFQAVSLHYYTMTRGWSSKGAATGFDEEEWYLALRNATRIEELVSRHEAVMDRWDPQRKVGLVVDEWGTWWDVERGTNPGFLYQQNTLRDALVAAVHFDTFHRHAARVVMANIAQTVNVLQAMILTDPETGALVLTPSYHVFAMNRAHHDAASLAVTFTGEVPMREVAGESLATVSASASTRGDTALVSLSNLDAQRPTAVVLDLRGRRVTGYRATVLTADALDAHNTPSATGVAPREHAGITDHPRGLEVELPAHAYVTVALDLA</sequence>
<name>A0A1C6U929_9ACTN</name>
<comment type="subunit">
    <text evidence="3">Homohexamer; trimer of dimers.</text>
</comment>
<dbReference type="PANTHER" id="PTHR43576">
    <property type="entry name" value="ALPHA-L-ARABINOFURANOSIDASE C-RELATED"/>
    <property type="match status" value="1"/>
</dbReference>
<comment type="similarity">
    <text evidence="2">Belongs to the glycosyl hydrolase 51 family.</text>
</comment>
<dbReference type="InterPro" id="IPR010720">
    <property type="entry name" value="Alpha-L-AF_C"/>
</dbReference>
<evidence type="ECO:0000256" key="5">
    <source>
        <dbReference type="ARBA" id="ARBA00022801"/>
    </source>
</evidence>
<keyword evidence="10" id="KW-1185">Reference proteome</keyword>
<evidence type="ECO:0000313" key="10">
    <source>
        <dbReference type="Proteomes" id="UP000199696"/>
    </source>
</evidence>
<keyword evidence="5" id="KW-0378">Hydrolase</keyword>
<dbReference type="GO" id="GO:0000272">
    <property type="term" value="P:polysaccharide catabolic process"/>
    <property type="evidence" value="ECO:0007669"/>
    <property type="project" value="TreeGrafter"/>
</dbReference>
<dbReference type="InterPro" id="IPR017853">
    <property type="entry name" value="GH"/>
</dbReference>
<evidence type="ECO:0000256" key="3">
    <source>
        <dbReference type="ARBA" id="ARBA00011165"/>
    </source>
</evidence>
<gene>
    <name evidence="9" type="ORF">GA0070604_2168</name>
</gene>
<dbReference type="SUPFAM" id="SSF51011">
    <property type="entry name" value="Glycosyl hydrolase domain"/>
    <property type="match status" value="1"/>
</dbReference>
<dbReference type="InterPro" id="IPR055235">
    <property type="entry name" value="ASD1_cat"/>
</dbReference>
<dbReference type="SUPFAM" id="SSF51445">
    <property type="entry name" value="(Trans)glycosidases"/>
    <property type="match status" value="1"/>
</dbReference>
<accession>A0A1C6U929</accession>
<dbReference type="SMART" id="SM00813">
    <property type="entry name" value="Alpha-L-AF_C"/>
    <property type="match status" value="1"/>
</dbReference>
<dbReference type="Gene3D" id="3.20.20.80">
    <property type="entry name" value="Glycosidases"/>
    <property type="match status" value="1"/>
</dbReference>
<evidence type="ECO:0000256" key="2">
    <source>
        <dbReference type="ARBA" id="ARBA00007186"/>
    </source>
</evidence>
<dbReference type="AlphaFoldDB" id="A0A1C6U929"/>
<dbReference type="OrthoDB" id="9758333at2"/>
<organism evidence="9 10">
    <name type="scientific">Micromonospora eburnea</name>
    <dbReference type="NCBI Taxonomy" id="227316"/>
    <lineage>
        <taxon>Bacteria</taxon>
        <taxon>Bacillati</taxon>
        <taxon>Actinomycetota</taxon>
        <taxon>Actinomycetes</taxon>
        <taxon>Micromonosporales</taxon>
        <taxon>Micromonosporaceae</taxon>
        <taxon>Micromonospora</taxon>
    </lineage>
</organism>
<keyword evidence="6" id="KW-0119">Carbohydrate metabolism</keyword>
<dbReference type="InterPro" id="IPR013780">
    <property type="entry name" value="Glyco_hydro_b"/>
</dbReference>
<dbReference type="Gene3D" id="2.60.40.1180">
    <property type="entry name" value="Golgi alpha-mannosidase II"/>
    <property type="match status" value="1"/>
</dbReference>
<evidence type="ECO:0000256" key="6">
    <source>
        <dbReference type="ARBA" id="ARBA00023277"/>
    </source>
</evidence>
<dbReference type="GO" id="GO:0046373">
    <property type="term" value="P:L-arabinose metabolic process"/>
    <property type="evidence" value="ECO:0007669"/>
    <property type="project" value="InterPro"/>
</dbReference>
<keyword evidence="7" id="KW-0326">Glycosidase</keyword>
<dbReference type="STRING" id="227316.GA0070604_2168"/>
<dbReference type="GO" id="GO:0046556">
    <property type="term" value="F:alpha-L-arabinofuranosidase activity"/>
    <property type="evidence" value="ECO:0007669"/>
    <property type="project" value="UniProtKB-EC"/>
</dbReference>
<evidence type="ECO:0000313" key="9">
    <source>
        <dbReference type="EMBL" id="SCL50605.1"/>
    </source>
</evidence>
<proteinExistence type="inferred from homology"/>
<evidence type="ECO:0000256" key="4">
    <source>
        <dbReference type="ARBA" id="ARBA00012670"/>
    </source>
</evidence>
<dbReference type="Pfam" id="PF22848">
    <property type="entry name" value="ASD1_dom"/>
    <property type="match status" value="1"/>
</dbReference>
<protein>
    <recommendedName>
        <fullName evidence="4">non-reducing end alpha-L-arabinofuranosidase</fullName>
        <ecNumber evidence="4">3.2.1.55</ecNumber>
    </recommendedName>
</protein>
<dbReference type="EC" id="3.2.1.55" evidence="4"/>
<evidence type="ECO:0000256" key="7">
    <source>
        <dbReference type="ARBA" id="ARBA00023295"/>
    </source>
</evidence>
<feature type="domain" description="Alpha-L-arabinofuranosidase C-terminal" evidence="8">
    <location>
        <begin position="307"/>
        <end position="499"/>
    </location>
</feature>
<dbReference type="Pfam" id="PF06964">
    <property type="entry name" value="Alpha-L-AF_C"/>
    <property type="match status" value="1"/>
</dbReference>
<dbReference type="PANTHER" id="PTHR43576:SF2">
    <property type="entry name" value="INTRACELLULAR EXO-ALPHA-L-ARABINOFURANOSIDASE 2"/>
    <property type="match status" value="1"/>
</dbReference>
<reference evidence="10" key="1">
    <citation type="submission" date="2016-06" db="EMBL/GenBank/DDBJ databases">
        <authorList>
            <person name="Varghese N."/>
            <person name="Submissions Spin"/>
        </authorList>
    </citation>
    <scope>NUCLEOTIDE SEQUENCE [LARGE SCALE GENOMIC DNA]</scope>
    <source>
        <strain evidence="10">DSM 44814</strain>
    </source>
</reference>
<dbReference type="EMBL" id="FMHY01000002">
    <property type="protein sequence ID" value="SCL50605.1"/>
    <property type="molecule type" value="Genomic_DNA"/>
</dbReference>
<evidence type="ECO:0000256" key="1">
    <source>
        <dbReference type="ARBA" id="ARBA00001462"/>
    </source>
</evidence>
<dbReference type="Proteomes" id="UP000199696">
    <property type="component" value="Unassembled WGS sequence"/>
</dbReference>
<comment type="catalytic activity">
    <reaction evidence="1">
        <text>Hydrolysis of terminal non-reducing alpha-L-arabinofuranoside residues in alpha-L-arabinosides.</text>
        <dbReference type="EC" id="3.2.1.55"/>
    </reaction>
</comment>
<dbReference type="RefSeq" id="WP_091117836.1">
    <property type="nucleotide sequence ID" value="NZ_FMHY01000002.1"/>
</dbReference>
<evidence type="ECO:0000259" key="8">
    <source>
        <dbReference type="SMART" id="SM00813"/>
    </source>
</evidence>